<dbReference type="AlphaFoldDB" id="A0AAV6W9J4"/>
<feature type="domain" description="BRCT" evidence="3">
    <location>
        <begin position="341"/>
        <end position="424"/>
    </location>
</feature>
<dbReference type="GO" id="GO:0006270">
    <property type="term" value="P:DNA replication initiation"/>
    <property type="evidence" value="ECO:0007669"/>
    <property type="project" value="TreeGrafter"/>
</dbReference>
<evidence type="ECO:0000256" key="2">
    <source>
        <dbReference type="SAM" id="MobiDB-lite"/>
    </source>
</evidence>
<evidence type="ECO:0000313" key="5">
    <source>
        <dbReference type="Proteomes" id="UP000826271"/>
    </source>
</evidence>
<feature type="domain" description="BRCT" evidence="3">
    <location>
        <begin position="77"/>
        <end position="169"/>
    </location>
</feature>
<accession>A0AAV6W9J4</accession>
<dbReference type="InterPro" id="IPR001357">
    <property type="entry name" value="BRCT_dom"/>
</dbReference>
<dbReference type="Gene3D" id="3.40.50.10190">
    <property type="entry name" value="BRCT domain"/>
    <property type="match status" value="4"/>
</dbReference>
<gene>
    <name evidence="4" type="ORF">BUALT_Bualt19G0047100</name>
</gene>
<evidence type="ECO:0000256" key="1">
    <source>
        <dbReference type="ARBA" id="ARBA00022737"/>
    </source>
</evidence>
<dbReference type="InterPro" id="IPR036420">
    <property type="entry name" value="BRCT_dom_sf"/>
</dbReference>
<dbReference type="PROSITE" id="PS50172">
    <property type="entry name" value="BRCT"/>
    <property type="match status" value="4"/>
</dbReference>
<reference evidence="4" key="1">
    <citation type="submission" date="2019-10" db="EMBL/GenBank/DDBJ databases">
        <authorList>
            <person name="Zhang R."/>
            <person name="Pan Y."/>
            <person name="Wang J."/>
            <person name="Ma R."/>
            <person name="Yu S."/>
        </authorList>
    </citation>
    <scope>NUCLEOTIDE SEQUENCE</scope>
    <source>
        <strain evidence="4">LA-IB0</strain>
        <tissue evidence="4">Leaf</tissue>
    </source>
</reference>
<dbReference type="GO" id="GO:0007095">
    <property type="term" value="P:mitotic G2 DNA damage checkpoint signaling"/>
    <property type="evidence" value="ECO:0007669"/>
    <property type="project" value="TreeGrafter"/>
</dbReference>
<evidence type="ECO:0000259" key="3">
    <source>
        <dbReference type="PROSITE" id="PS50172"/>
    </source>
</evidence>
<dbReference type="PANTHER" id="PTHR13561">
    <property type="entry name" value="DNA REPLICATION REGULATOR DPB11-RELATED"/>
    <property type="match status" value="1"/>
</dbReference>
<dbReference type="Pfam" id="PF00533">
    <property type="entry name" value="BRCT"/>
    <property type="match status" value="2"/>
</dbReference>
<dbReference type="EMBL" id="WHWC01000019">
    <property type="protein sequence ID" value="KAG8363675.1"/>
    <property type="molecule type" value="Genomic_DNA"/>
</dbReference>
<dbReference type="SUPFAM" id="SSF52113">
    <property type="entry name" value="BRCT domain"/>
    <property type="match status" value="4"/>
</dbReference>
<keyword evidence="1" id="KW-0677">Repeat</keyword>
<proteinExistence type="predicted"/>
<keyword evidence="5" id="KW-1185">Reference proteome</keyword>
<dbReference type="GO" id="GO:0033314">
    <property type="term" value="P:mitotic DNA replication checkpoint signaling"/>
    <property type="evidence" value="ECO:0007669"/>
    <property type="project" value="TreeGrafter"/>
</dbReference>
<dbReference type="SMART" id="SM00292">
    <property type="entry name" value="BRCT"/>
    <property type="match status" value="3"/>
</dbReference>
<dbReference type="Pfam" id="PF12738">
    <property type="entry name" value="PTCB-BRCT"/>
    <property type="match status" value="1"/>
</dbReference>
<dbReference type="FunFam" id="3.40.50.10190:FF:000057">
    <property type="entry name" value="Transcription coactivator"/>
    <property type="match status" value="1"/>
</dbReference>
<name>A0AAV6W9J4_9LAMI</name>
<organism evidence="4 5">
    <name type="scientific">Buddleja alternifolia</name>
    <dbReference type="NCBI Taxonomy" id="168488"/>
    <lineage>
        <taxon>Eukaryota</taxon>
        <taxon>Viridiplantae</taxon>
        <taxon>Streptophyta</taxon>
        <taxon>Embryophyta</taxon>
        <taxon>Tracheophyta</taxon>
        <taxon>Spermatophyta</taxon>
        <taxon>Magnoliopsida</taxon>
        <taxon>eudicotyledons</taxon>
        <taxon>Gunneridae</taxon>
        <taxon>Pentapetalae</taxon>
        <taxon>asterids</taxon>
        <taxon>lamiids</taxon>
        <taxon>Lamiales</taxon>
        <taxon>Scrophulariaceae</taxon>
        <taxon>Buddlejeae</taxon>
        <taxon>Buddleja</taxon>
    </lineage>
</organism>
<comment type="caution">
    <text evidence="4">The sequence shown here is derived from an EMBL/GenBank/DDBJ whole genome shotgun (WGS) entry which is preliminary data.</text>
</comment>
<sequence>MSSFWVYVKEWALNNLKKPIVTLNWLRQCWKEHRVVSQESYRVLPFSGLTICVSGIPAAKVDSAFARCVADDSQSDDDDLYLSECRILLVGFEASELRKLVDMVRRGGGSRYMSFSEKLTHVIVGNPSEIEIKEVRSLAAFGVIYVVKTAWLEECNSEKKEVAVLPRHIAYDVLLPKDPVYFNRTTATSMSGMKQWKSLASQPLADGNIREGKNSQSEVLLEEAKLKSQSCASNGNKHTKPLSVFKGKLFRFSSSFPEEQRPEIVLWVNEGGGEVVTDQNEKNVHFIVERHGVVPCLTDIDRSTCVSTHWIRSCLQDGRLLDVGSHVLYSPLPCRIPLPGFEGYRLCVSQYDMKERQLLRNLCYVLGVKFTEKFTKKATHLLCKFADGDKYDAACRWGIQIVTAEWIYECAMQNKVVDLKRFSPREVTSQDREAGLCPVTQYPTQSDRVISVNDASQQLSQSWGLRNMQAVDVTRDEDNYSNSSSKRTRFVGNDSIKHHPSCDSNNDNSVHKEDSAEKNVNEHTRGVSSVVPDVAAAIEDLLEQTSKIQDRKSLETSGCHENFVSSNSTMLGQRNADPQSDPGLSKHWINRLDKRDDNSSAEADTREFMMVLAKLKLILRFFLYVCNIPLFKKNFVVGYEEDLSGRQMIIDRVRTRSSMA</sequence>
<protein>
    <recommendedName>
        <fullName evidence="3">BRCT domain-containing protein</fullName>
    </recommendedName>
</protein>
<evidence type="ECO:0000313" key="4">
    <source>
        <dbReference type="EMBL" id="KAG8363675.1"/>
    </source>
</evidence>
<dbReference type="PANTHER" id="PTHR13561:SF20">
    <property type="entry name" value="DNA TOPOISOMERASE 2-BINDING PROTEIN 1"/>
    <property type="match status" value="1"/>
</dbReference>
<feature type="compositionally biased region" description="Basic and acidic residues" evidence="2">
    <location>
        <begin position="509"/>
        <end position="525"/>
    </location>
</feature>
<feature type="region of interest" description="Disordered" evidence="2">
    <location>
        <begin position="474"/>
        <end position="527"/>
    </location>
</feature>
<feature type="domain" description="BRCT" evidence="3">
    <location>
        <begin position="19"/>
        <end position="43"/>
    </location>
</feature>
<feature type="domain" description="BRCT" evidence="3">
    <location>
        <begin position="240"/>
        <end position="328"/>
    </location>
</feature>
<dbReference type="FunFam" id="3.40.50.10190:FF:000052">
    <property type="entry name" value="Transcription coactivator"/>
    <property type="match status" value="1"/>
</dbReference>
<dbReference type="Proteomes" id="UP000826271">
    <property type="component" value="Unassembled WGS sequence"/>
</dbReference>